<gene>
    <name evidence="5" type="primary">DNK</name>
</gene>
<feature type="domain" description="Deoxynucleoside kinase" evidence="4">
    <location>
        <begin position="36"/>
        <end position="230"/>
    </location>
</feature>
<sequence length="257" mass="30125">MFLARRSLYSKMESIIDHCRRLHSNETLLKKKPYTIVVEGNIGAGKTTFLQNIKDFSPPDLIHVIDEPVLEWKTYKGKYDLLDMMYEDPKKWSFLFQVQVQLSMMKKYKAPVEAPIRLMERSLLSARFCFVENLHNNGLLNDVELHMLNDLYNFTIEHECFVCSTDLIVYLRTSPEVAYERMLSRSRSEAEKSLSLEHFRNIHDLHEDWLVRKTKFQPLPCPVVVIDGDKGAEELRAEFPGHQEILLKNVPKHLNCL</sequence>
<dbReference type="InterPro" id="IPR050566">
    <property type="entry name" value="Deoxyribonucleoside_kinase"/>
</dbReference>
<dbReference type="InterPro" id="IPR031314">
    <property type="entry name" value="DNK_dom"/>
</dbReference>
<dbReference type="PIRSF" id="PIRSF000705">
    <property type="entry name" value="DNK"/>
    <property type="match status" value="1"/>
</dbReference>
<dbReference type="EMBL" id="BT076993">
    <property type="protein sequence ID" value="ACO11417.1"/>
    <property type="molecule type" value="mRNA"/>
</dbReference>
<feature type="binding site" evidence="3">
    <location>
        <begin position="181"/>
        <end position="185"/>
    </location>
    <ligand>
        <name>ATP</name>
        <dbReference type="ChEBI" id="CHEBI:30616"/>
    </ligand>
</feature>
<proteinExistence type="evidence at transcript level"/>
<evidence type="ECO:0000256" key="2">
    <source>
        <dbReference type="PIRSR" id="PIRSR000705-1"/>
    </source>
</evidence>
<keyword evidence="5" id="KW-0418">Kinase</keyword>
<evidence type="ECO:0000256" key="3">
    <source>
        <dbReference type="PIRSR" id="PIRSR000705-3"/>
    </source>
</evidence>
<dbReference type="GO" id="GO:0005524">
    <property type="term" value="F:ATP binding"/>
    <property type="evidence" value="ECO:0007669"/>
    <property type="project" value="UniProtKB-KW"/>
</dbReference>
<dbReference type="CDD" id="cd01673">
    <property type="entry name" value="dNK"/>
    <property type="match status" value="1"/>
</dbReference>
<keyword evidence="3" id="KW-0067">ATP-binding</keyword>
<dbReference type="GO" id="GO:0019136">
    <property type="term" value="F:deoxynucleoside kinase activity"/>
    <property type="evidence" value="ECO:0007669"/>
    <property type="project" value="InterPro"/>
</dbReference>
<reference evidence="5" key="1">
    <citation type="submission" date="2009-03" db="EMBL/GenBank/DDBJ databases">
        <title>Caligus rogercresseyi ESTs and full-length cDNAs.</title>
        <authorList>
            <person name="Yasuike M."/>
            <person name="von Schalburg K."/>
            <person name="Cooper G."/>
            <person name="Leong J."/>
            <person name="Jones S.R.M."/>
            <person name="Koop B.F."/>
        </authorList>
    </citation>
    <scope>NUCLEOTIDE SEQUENCE</scope>
    <source>
        <tissue evidence="5">Whole tissue</tissue>
    </source>
</reference>
<accession>C1BQW4</accession>
<name>C1BQW4_CALRO</name>
<feature type="active site" description="Proton acceptor" evidence="2">
    <location>
        <position position="120"/>
    </location>
</feature>
<evidence type="ECO:0000259" key="4">
    <source>
        <dbReference type="Pfam" id="PF01712"/>
    </source>
</evidence>
<dbReference type="PANTHER" id="PTHR10513">
    <property type="entry name" value="DEOXYNUCLEOSIDE KINASE"/>
    <property type="match status" value="1"/>
</dbReference>
<evidence type="ECO:0000256" key="1">
    <source>
        <dbReference type="ARBA" id="ARBA00007420"/>
    </source>
</evidence>
<feature type="binding site" evidence="3">
    <location>
        <begin position="40"/>
        <end position="48"/>
    </location>
    <ligand>
        <name>ATP</name>
        <dbReference type="ChEBI" id="CHEBI:30616"/>
    </ligand>
</feature>
<dbReference type="AlphaFoldDB" id="C1BQW4"/>
<dbReference type="PANTHER" id="PTHR10513:SF24">
    <property type="entry name" value="THYMIDINE KINASE 2, MITOCHONDRIAL"/>
    <property type="match status" value="1"/>
</dbReference>
<dbReference type="Gene3D" id="3.40.50.300">
    <property type="entry name" value="P-loop containing nucleotide triphosphate hydrolases"/>
    <property type="match status" value="1"/>
</dbReference>
<dbReference type="GO" id="GO:0005739">
    <property type="term" value="C:mitochondrion"/>
    <property type="evidence" value="ECO:0007669"/>
    <property type="project" value="TreeGrafter"/>
</dbReference>
<dbReference type="InterPro" id="IPR027417">
    <property type="entry name" value="P-loop_NTPase"/>
</dbReference>
<keyword evidence="5" id="KW-0808">Transferase</keyword>
<protein>
    <submittedName>
        <fullName evidence="5">Deoxynucleoside kinase</fullName>
    </submittedName>
</protein>
<evidence type="ECO:0000313" key="5">
    <source>
        <dbReference type="EMBL" id="ACO11417.1"/>
    </source>
</evidence>
<dbReference type="Pfam" id="PF01712">
    <property type="entry name" value="dNK"/>
    <property type="match status" value="1"/>
</dbReference>
<keyword evidence="3" id="KW-0547">Nucleotide-binding</keyword>
<dbReference type="SUPFAM" id="SSF52540">
    <property type="entry name" value="P-loop containing nucleoside triphosphate hydrolases"/>
    <property type="match status" value="1"/>
</dbReference>
<dbReference type="InterPro" id="IPR002624">
    <property type="entry name" value="DCK/DGK"/>
</dbReference>
<comment type="similarity">
    <text evidence="1">Belongs to the DCK/DGK family.</text>
</comment>
<organism evidence="5">
    <name type="scientific">Caligus rogercresseyi</name>
    <name type="common">Sea louse</name>
    <dbReference type="NCBI Taxonomy" id="217165"/>
    <lineage>
        <taxon>Eukaryota</taxon>
        <taxon>Metazoa</taxon>
        <taxon>Ecdysozoa</taxon>
        <taxon>Arthropoda</taxon>
        <taxon>Crustacea</taxon>
        <taxon>Multicrustacea</taxon>
        <taxon>Hexanauplia</taxon>
        <taxon>Copepoda</taxon>
        <taxon>Siphonostomatoida</taxon>
        <taxon>Caligidae</taxon>
        <taxon>Caligus</taxon>
    </lineage>
</organism>